<dbReference type="Gene3D" id="1.10.1320.10">
    <property type="entry name" value="DNA-directed RNA polymerase, N-terminal domain"/>
    <property type="match status" value="1"/>
</dbReference>
<reference evidence="1 2" key="1">
    <citation type="submission" date="2018-12" db="EMBL/GenBank/DDBJ databases">
        <title>Genomic insights into the evolutionary origins and pathogenicity of five Vibrio parahaemolyticus strains isolated from the shrimp with acute hepatopancreatic necrosis disease (AHPND).</title>
        <authorList>
            <person name="Yang Q."/>
            <person name="Dong X."/>
            <person name="Xie G."/>
            <person name="Fu S."/>
            <person name="Zou P."/>
            <person name="Sun J."/>
            <person name="Wang Y."/>
            <person name="Huang J."/>
        </authorList>
    </citation>
    <scope>NUCLEOTIDE SEQUENCE [LARGE SCALE GENOMIC DNA]</scope>
    <source>
        <strain evidence="1 2">20160303005-1</strain>
    </source>
</reference>
<proteinExistence type="predicted"/>
<protein>
    <submittedName>
        <fullName evidence="1">Uncharacterized protein</fullName>
    </submittedName>
</protein>
<organism evidence="1 2">
    <name type="scientific">Vibrio parahaemolyticus</name>
    <dbReference type="NCBI Taxonomy" id="670"/>
    <lineage>
        <taxon>Bacteria</taxon>
        <taxon>Pseudomonadati</taxon>
        <taxon>Pseudomonadota</taxon>
        <taxon>Gammaproteobacteria</taxon>
        <taxon>Vibrionales</taxon>
        <taxon>Vibrionaceae</taxon>
        <taxon>Vibrio</taxon>
    </lineage>
</organism>
<name>A0AAX1FQC3_VIBPH</name>
<gene>
    <name evidence="1" type="ORF">EHC69_08845</name>
</gene>
<dbReference type="InterPro" id="IPR043502">
    <property type="entry name" value="DNA/RNA_pol_sf"/>
</dbReference>
<dbReference type="InterPro" id="IPR037159">
    <property type="entry name" value="RNA_POL_N_sf"/>
</dbReference>
<evidence type="ECO:0000313" key="2">
    <source>
        <dbReference type="Proteomes" id="UP000464718"/>
    </source>
</evidence>
<dbReference type="EMBL" id="CP034298">
    <property type="protein sequence ID" value="QHH09475.1"/>
    <property type="molecule type" value="Genomic_DNA"/>
</dbReference>
<evidence type="ECO:0000313" key="1">
    <source>
        <dbReference type="EMBL" id="QHH09475.1"/>
    </source>
</evidence>
<dbReference type="SUPFAM" id="SSF56672">
    <property type="entry name" value="DNA/RNA polymerases"/>
    <property type="match status" value="1"/>
</dbReference>
<accession>A0AAX1FQC3</accession>
<dbReference type="Proteomes" id="UP000464718">
    <property type="component" value="Chromosome i"/>
</dbReference>
<dbReference type="RefSeq" id="WP_029848893.1">
    <property type="nucleotide sequence ID" value="NZ_CP010883.1"/>
</dbReference>
<sequence length="216" mass="24709">MSSTISIEVSPEEAQLHLIQRQREEEAKAYARKKARERQQQLASMGMYGDLDGSRKEVQSQLDKAIEGFEKFLEGKYHSLSKTAKLLPILKTIPKKDRETLISDALDVMLNSVDNVSLTGVVHRLGDLVEVSVNFIREREANSKLTAKLKRALEQQSSAAGRMRTIHYTLRVNHQTWEEWNPDVKVVLGQIILHVLMESTDLFETETREVHTSSYF</sequence>
<dbReference type="AlphaFoldDB" id="A0AAX1FQC3"/>